<evidence type="ECO:0000313" key="3">
    <source>
        <dbReference type="Proteomes" id="UP000761574"/>
    </source>
</evidence>
<proteinExistence type="predicted"/>
<accession>A0ABQ4P5M4</accession>
<keyword evidence="1" id="KW-0732">Signal</keyword>
<organism evidence="2 3">
    <name type="scientific">Shewanella algidipiscicola</name>
    <dbReference type="NCBI Taxonomy" id="614070"/>
    <lineage>
        <taxon>Bacteria</taxon>
        <taxon>Pseudomonadati</taxon>
        <taxon>Pseudomonadota</taxon>
        <taxon>Gammaproteobacteria</taxon>
        <taxon>Alteromonadales</taxon>
        <taxon>Shewanellaceae</taxon>
        <taxon>Shewanella</taxon>
    </lineage>
</organism>
<protein>
    <recommendedName>
        <fullName evidence="4">DUF1425 domain-containing protein</fullName>
    </recommendedName>
</protein>
<reference evidence="2 3" key="1">
    <citation type="submission" date="2021-05" db="EMBL/GenBank/DDBJ databases">
        <title>Molecular characterization for Shewanella algae harboring chromosomal blaOXA-55-like strains isolated from clinical and environment sample.</title>
        <authorList>
            <person name="Ohama Y."/>
            <person name="Aoki K."/>
            <person name="Harada S."/>
            <person name="Moriya K."/>
            <person name="Ishii Y."/>
            <person name="Tateda K."/>
        </authorList>
    </citation>
    <scope>NUCLEOTIDE SEQUENCE [LARGE SCALE GENOMIC DNA]</scope>
    <source>
        <strain evidence="2 3">LMG 23746</strain>
    </source>
</reference>
<dbReference type="CDD" id="cd09030">
    <property type="entry name" value="DUF1425"/>
    <property type="match status" value="1"/>
</dbReference>
<dbReference type="Gene3D" id="2.60.40.3230">
    <property type="match status" value="1"/>
</dbReference>
<dbReference type="Proteomes" id="UP000761574">
    <property type="component" value="Unassembled WGS sequence"/>
</dbReference>
<keyword evidence="3" id="KW-1185">Reference proteome</keyword>
<dbReference type="PROSITE" id="PS51257">
    <property type="entry name" value="PROKAR_LIPOPROTEIN"/>
    <property type="match status" value="1"/>
</dbReference>
<feature type="chain" id="PRO_5045949725" description="DUF1425 domain-containing protein" evidence="1">
    <location>
        <begin position="21"/>
        <end position="128"/>
    </location>
</feature>
<name>A0ABQ4P5M4_9GAMM</name>
<dbReference type="EMBL" id="BPFB01000004">
    <property type="protein sequence ID" value="GIU42733.1"/>
    <property type="molecule type" value="Genomic_DNA"/>
</dbReference>
<evidence type="ECO:0000256" key="1">
    <source>
        <dbReference type="SAM" id="SignalP"/>
    </source>
</evidence>
<sequence length="128" mass="14267">MKKRILFTALLMLTACANHTAGVMASSTGEVRVDNNAFHRQVTVDNVQTRYEGAQLTASGTLTSQVATDVRVQYKFTWFDINGFAIEDEGSSWKPVKLHGKQQLQVRAVAPNNMAVRCQLYVREAFSN</sequence>
<feature type="signal peptide" evidence="1">
    <location>
        <begin position="1"/>
        <end position="20"/>
    </location>
</feature>
<evidence type="ECO:0000313" key="2">
    <source>
        <dbReference type="EMBL" id="GIU42733.1"/>
    </source>
</evidence>
<dbReference type="InterPro" id="IPR010824">
    <property type="entry name" value="DUF1425"/>
</dbReference>
<comment type="caution">
    <text evidence="2">The sequence shown here is derived from an EMBL/GenBank/DDBJ whole genome shotgun (WGS) entry which is preliminary data.</text>
</comment>
<dbReference type="Pfam" id="PF07233">
    <property type="entry name" value="DUF1425"/>
    <property type="match status" value="1"/>
</dbReference>
<dbReference type="InterPro" id="IPR038483">
    <property type="entry name" value="YcfL-like_sf"/>
</dbReference>
<gene>
    <name evidence="2" type="ORF">TUM4630_04370</name>
</gene>
<evidence type="ECO:0008006" key="4">
    <source>
        <dbReference type="Google" id="ProtNLM"/>
    </source>
</evidence>
<dbReference type="RefSeq" id="WP_110458116.1">
    <property type="nucleotide sequence ID" value="NZ_BPFB01000004.1"/>
</dbReference>